<comment type="caution">
    <text evidence="2">The sequence shown here is derived from an EMBL/GenBank/DDBJ whole genome shotgun (WGS) entry which is preliminary data.</text>
</comment>
<dbReference type="Proteomes" id="UP000244962">
    <property type="component" value="Unassembled WGS sequence"/>
</dbReference>
<evidence type="ECO:0000313" key="3">
    <source>
        <dbReference type="Proteomes" id="UP000244962"/>
    </source>
</evidence>
<reference evidence="3" key="1">
    <citation type="submission" date="2018-04" db="EMBL/GenBank/DDBJ databases">
        <authorList>
            <person name="Liu S."/>
            <person name="Wang Z."/>
            <person name="Li J."/>
        </authorList>
    </citation>
    <scope>NUCLEOTIDE SEQUENCE [LARGE SCALE GENOMIC DNA]</scope>
    <source>
        <strain evidence="3">622</strain>
    </source>
</reference>
<accession>A0A2U1TAH5</accession>
<gene>
    <name evidence="2" type="ORF">DF223_14695</name>
</gene>
<protein>
    <recommendedName>
        <fullName evidence="4">ABC transporter permease</fullName>
    </recommendedName>
</protein>
<feature type="transmembrane region" description="Helical" evidence="1">
    <location>
        <begin position="245"/>
        <end position="268"/>
    </location>
</feature>
<feature type="transmembrane region" description="Helical" evidence="1">
    <location>
        <begin position="21"/>
        <end position="45"/>
    </location>
</feature>
<feature type="transmembrane region" description="Helical" evidence="1">
    <location>
        <begin position="125"/>
        <end position="148"/>
    </location>
</feature>
<evidence type="ECO:0000313" key="2">
    <source>
        <dbReference type="EMBL" id="PWC04684.1"/>
    </source>
</evidence>
<dbReference type="RefSeq" id="WP_108963729.1">
    <property type="nucleotide sequence ID" value="NZ_QEFB01000018.1"/>
</dbReference>
<feature type="transmembrane region" description="Helical" evidence="1">
    <location>
        <begin position="83"/>
        <end position="104"/>
    </location>
</feature>
<keyword evidence="1" id="KW-0812">Transmembrane</keyword>
<proteinExistence type="predicted"/>
<name>A0A2U1TAH5_9MICO</name>
<organism evidence="2 3">
    <name type="scientific">Mycetocola zhujimingii</name>
    <dbReference type="NCBI Taxonomy" id="2079792"/>
    <lineage>
        <taxon>Bacteria</taxon>
        <taxon>Bacillati</taxon>
        <taxon>Actinomycetota</taxon>
        <taxon>Actinomycetes</taxon>
        <taxon>Micrococcales</taxon>
        <taxon>Microbacteriaceae</taxon>
        <taxon>Mycetocola</taxon>
    </lineage>
</organism>
<dbReference type="AlphaFoldDB" id="A0A2U1TAH5"/>
<evidence type="ECO:0008006" key="4">
    <source>
        <dbReference type="Google" id="ProtNLM"/>
    </source>
</evidence>
<feature type="transmembrane region" description="Helical" evidence="1">
    <location>
        <begin position="197"/>
        <end position="225"/>
    </location>
</feature>
<dbReference type="EMBL" id="QEFB01000018">
    <property type="protein sequence ID" value="PWC04684.1"/>
    <property type="molecule type" value="Genomic_DNA"/>
</dbReference>
<feature type="transmembrane region" description="Helical" evidence="1">
    <location>
        <begin position="168"/>
        <end position="190"/>
    </location>
</feature>
<evidence type="ECO:0000256" key="1">
    <source>
        <dbReference type="SAM" id="Phobius"/>
    </source>
</evidence>
<sequence length="274" mass="26786">MIRAELLKVTTTRATKAAIGVGIAGLIATQVTLVTVLPALASGAIGPGREALGDDLPAFELTSAAAQLAAVSPLGSSTGAGSIGIAVLAVLMLGVLAGTTDYRFGGIVPTALAEPRRGRILAAKVGAMAIVGAVVGVAYAVVSVATLLTSLALAQTDLAVSIPDLLGVLGRGALVVPLLGLLGLAIGILARNQLGGVLITLGVLLFELIAQATIQLVTGSLPVWAQLMPLSLGQAAVSPGVAGSIPPLIAVAALAALVAVVTAAAGAAMRSRDI</sequence>
<keyword evidence="1" id="KW-1133">Transmembrane helix</keyword>
<keyword evidence="3" id="KW-1185">Reference proteome</keyword>
<keyword evidence="1" id="KW-0472">Membrane</keyword>